<evidence type="ECO:0000313" key="16">
    <source>
        <dbReference type="Ensembl" id="ENSMMNP00015024268.1"/>
    </source>
</evidence>
<feature type="compositionally biased region" description="Basic residues" evidence="14">
    <location>
        <begin position="1"/>
        <end position="12"/>
    </location>
</feature>
<reference evidence="16" key="2">
    <citation type="submission" date="2025-09" db="UniProtKB">
        <authorList>
            <consortium name="Ensembl"/>
        </authorList>
    </citation>
    <scope>IDENTIFICATION</scope>
</reference>
<name>A0A8C6C5N4_MONMO</name>
<evidence type="ECO:0000256" key="13">
    <source>
        <dbReference type="SAM" id="Coils"/>
    </source>
</evidence>
<dbReference type="GO" id="GO:0005874">
    <property type="term" value="C:microtubule"/>
    <property type="evidence" value="ECO:0007669"/>
    <property type="project" value="UniProtKB-KW"/>
</dbReference>
<feature type="coiled-coil region" evidence="13">
    <location>
        <begin position="248"/>
        <end position="341"/>
    </location>
</feature>
<dbReference type="Proteomes" id="UP000694561">
    <property type="component" value="Unplaced"/>
</dbReference>
<evidence type="ECO:0000256" key="7">
    <source>
        <dbReference type="ARBA" id="ARBA00022846"/>
    </source>
</evidence>
<evidence type="ECO:0000256" key="3">
    <source>
        <dbReference type="ARBA" id="ARBA00009859"/>
    </source>
</evidence>
<evidence type="ECO:0000256" key="10">
    <source>
        <dbReference type="ARBA" id="ARBA00023212"/>
    </source>
</evidence>
<dbReference type="GO" id="GO:1903566">
    <property type="term" value="P:positive regulation of protein localization to cilium"/>
    <property type="evidence" value="ECO:0007669"/>
    <property type="project" value="Ensembl"/>
</dbReference>
<evidence type="ECO:0000256" key="9">
    <source>
        <dbReference type="ARBA" id="ARBA00023069"/>
    </source>
</evidence>
<dbReference type="PANTHER" id="PTHR31543">
    <property type="entry name" value="DYNEIN REGULATORY COMPLEX SUBUNIT 4"/>
    <property type="match status" value="1"/>
</dbReference>
<evidence type="ECO:0000256" key="14">
    <source>
        <dbReference type="SAM" id="MobiDB-lite"/>
    </source>
</evidence>
<sequence length="475" mass="55619">MAPKKKGKKGKAKSTPIVDGLAPEDMSKEQVVEHIGRIREELDRERVERNYFQLERDRIHTFWEITRRQLEEKKAELRNKDREMEEAEERHQVEIKVYKQKVKHLLYEHQNSLMEMKAEGTVVMKLAQEERRAQEGALCRDMRALQVELKEQELAGELVVKNLRLKHAEEITKIRKDFERQVREIEAKYDKKVRMLRDELDLRRKTEIHEVEERKNGQISMLMQRHEEAFTDIRNYYNEITLNNLALINSLKEQMEVMRKKERHLEKEMMEVSAQNRLLADPLQKARDEMSEMQKQLGGYERDKQILLCTKARLKVTEKELKSLQWEHEVLEQRFIQVQQERDGLYRKFTAAILEVQQKVGLKNLVLERKVQALAAAVEKKEVQFNEVLAASNLDPAALTLVSRKLEDVLESKNSTIKDLQYELARVCKAHNDLLHTYEAKLLAFGVPLDNVGFKPLETAVTLGQGPAGLVGTPT</sequence>
<feature type="coiled-coil region" evidence="13">
    <location>
        <begin position="168"/>
        <end position="195"/>
    </location>
</feature>
<evidence type="ECO:0000256" key="5">
    <source>
        <dbReference type="ARBA" id="ARBA00022490"/>
    </source>
</evidence>
<dbReference type="InterPro" id="IPR025593">
    <property type="entry name" value="GAS8_dom"/>
</dbReference>
<dbReference type="PANTHER" id="PTHR31543:SF0">
    <property type="entry name" value="DYNEIN REGULATORY COMPLEX SUBUNIT 4"/>
    <property type="match status" value="1"/>
</dbReference>
<accession>A0A8C6C5N4</accession>
<evidence type="ECO:0000256" key="12">
    <source>
        <dbReference type="ARBA" id="ARBA00031568"/>
    </source>
</evidence>
<comment type="subcellular location">
    <subcellularLocation>
        <location evidence="1">Cell projection</location>
        <location evidence="1">Cilium</location>
        <location evidence="1">Flagellum</location>
    </subcellularLocation>
    <subcellularLocation>
        <location evidence="2">Cytoplasm</location>
        <location evidence="2">Cytoskeleton</location>
    </subcellularLocation>
</comment>
<dbReference type="GO" id="GO:0008017">
    <property type="term" value="F:microtubule binding"/>
    <property type="evidence" value="ECO:0007669"/>
    <property type="project" value="InterPro"/>
</dbReference>
<keyword evidence="8 13" id="KW-0175">Coiled coil</keyword>
<feature type="coiled-coil region" evidence="13">
    <location>
        <begin position="60"/>
        <end position="97"/>
    </location>
</feature>
<dbReference type="Pfam" id="PF13851">
    <property type="entry name" value="GAS"/>
    <property type="match status" value="1"/>
</dbReference>
<evidence type="ECO:0000256" key="6">
    <source>
        <dbReference type="ARBA" id="ARBA00022701"/>
    </source>
</evidence>
<evidence type="ECO:0000256" key="8">
    <source>
        <dbReference type="ARBA" id="ARBA00023054"/>
    </source>
</evidence>
<dbReference type="GO" id="GO:0005886">
    <property type="term" value="C:plasma membrane"/>
    <property type="evidence" value="ECO:0007669"/>
    <property type="project" value="Ensembl"/>
</dbReference>
<dbReference type="AlphaFoldDB" id="A0A8C6C5N4"/>
<dbReference type="GO" id="GO:0005794">
    <property type="term" value="C:Golgi apparatus"/>
    <property type="evidence" value="ECO:0007669"/>
    <property type="project" value="Ensembl"/>
</dbReference>
<dbReference type="InterPro" id="IPR039308">
    <property type="entry name" value="GAS8"/>
</dbReference>
<evidence type="ECO:0000259" key="15">
    <source>
        <dbReference type="Pfam" id="PF13851"/>
    </source>
</evidence>
<evidence type="ECO:0000256" key="11">
    <source>
        <dbReference type="ARBA" id="ARBA00023273"/>
    </source>
</evidence>
<proteinExistence type="inferred from homology"/>
<keyword evidence="9" id="KW-0969">Cilium</keyword>
<dbReference type="GO" id="GO:0031267">
    <property type="term" value="F:small GTPase binding"/>
    <property type="evidence" value="ECO:0007669"/>
    <property type="project" value="InterPro"/>
</dbReference>
<evidence type="ECO:0000256" key="4">
    <source>
        <dbReference type="ARBA" id="ARBA00021301"/>
    </source>
</evidence>
<keyword evidence="5" id="KW-0963">Cytoplasm</keyword>
<dbReference type="GeneTree" id="ENSGT00390000009477"/>
<protein>
    <recommendedName>
        <fullName evidence="4">Dynein regulatory complex subunit 4</fullName>
    </recommendedName>
    <alternativeName>
        <fullName evidence="12">Growth arrest-specific protein 8</fullName>
    </alternativeName>
</protein>
<evidence type="ECO:0000256" key="2">
    <source>
        <dbReference type="ARBA" id="ARBA00004245"/>
    </source>
</evidence>
<dbReference type="GO" id="GO:0035082">
    <property type="term" value="P:axoneme assembly"/>
    <property type="evidence" value="ECO:0007669"/>
    <property type="project" value="Ensembl"/>
</dbReference>
<keyword evidence="11" id="KW-0966">Cell projection</keyword>
<keyword evidence="6" id="KW-0493">Microtubule</keyword>
<dbReference type="Ensembl" id="ENSMMNT00015026660.1">
    <property type="protein sequence ID" value="ENSMMNP00015024268.1"/>
    <property type="gene ID" value="ENSMMNG00015017772.1"/>
</dbReference>
<evidence type="ECO:0000313" key="17">
    <source>
        <dbReference type="Proteomes" id="UP000694561"/>
    </source>
</evidence>
<feature type="domain" description="Growth arrest-specific protein 8" evidence="15">
    <location>
        <begin position="222"/>
        <end position="420"/>
    </location>
</feature>
<gene>
    <name evidence="16" type="primary">GAS8</name>
</gene>
<keyword evidence="7" id="KW-0282">Flagellum</keyword>
<feature type="region of interest" description="Disordered" evidence="14">
    <location>
        <begin position="1"/>
        <end position="26"/>
    </location>
</feature>
<dbReference type="GO" id="GO:0005829">
    <property type="term" value="C:cytosol"/>
    <property type="evidence" value="ECO:0007669"/>
    <property type="project" value="Ensembl"/>
</dbReference>
<dbReference type="GO" id="GO:0031514">
    <property type="term" value="C:motile cilium"/>
    <property type="evidence" value="ECO:0007669"/>
    <property type="project" value="UniProtKB-SubCell"/>
</dbReference>
<organism evidence="16 17">
    <name type="scientific">Monodon monoceros</name>
    <name type="common">Narwhal</name>
    <name type="synonym">Ceratodon monodon</name>
    <dbReference type="NCBI Taxonomy" id="40151"/>
    <lineage>
        <taxon>Eukaryota</taxon>
        <taxon>Metazoa</taxon>
        <taxon>Chordata</taxon>
        <taxon>Craniata</taxon>
        <taxon>Vertebrata</taxon>
        <taxon>Euteleostomi</taxon>
        <taxon>Mammalia</taxon>
        <taxon>Eutheria</taxon>
        <taxon>Laurasiatheria</taxon>
        <taxon>Artiodactyla</taxon>
        <taxon>Whippomorpha</taxon>
        <taxon>Cetacea</taxon>
        <taxon>Odontoceti</taxon>
        <taxon>Monodontidae</taxon>
        <taxon>Monodon</taxon>
    </lineage>
</organism>
<keyword evidence="10" id="KW-0206">Cytoskeleton</keyword>
<reference evidence="16" key="1">
    <citation type="submission" date="2025-08" db="UniProtKB">
        <authorList>
            <consortium name="Ensembl"/>
        </authorList>
    </citation>
    <scope>IDENTIFICATION</scope>
</reference>
<comment type="similarity">
    <text evidence="3">Belongs to the DRC4 family.</text>
</comment>
<keyword evidence="17" id="KW-1185">Reference proteome</keyword>
<dbReference type="GO" id="GO:0030317">
    <property type="term" value="P:flagellated sperm motility"/>
    <property type="evidence" value="ECO:0007669"/>
    <property type="project" value="TreeGrafter"/>
</dbReference>
<evidence type="ECO:0000256" key="1">
    <source>
        <dbReference type="ARBA" id="ARBA00004230"/>
    </source>
</evidence>
<dbReference type="GO" id="GO:0005930">
    <property type="term" value="C:axoneme"/>
    <property type="evidence" value="ECO:0007669"/>
    <property type="project" value="Ensembl"/>
</dbReference>